<evidence type="ECO:0000259" key="4">
    <source>
        <dbReference type="Pfam" id="PF00808"/>
    </source>
</evidence>
<evidence type="ECO:0000313" key="6">
    <source>
        <dbReference type="Proteomes" id="UP000054477"/>
    </source>
</evidence>
<dbReference type="InterPro" id="IPR050568">
    <property type="entry name" value="Transcr_DNA_Rep_Reg"/>
</dbReference>
<dbReference type="CDD" id="cd22906">
    <property type="entry name" value="HFD_DRAP1"/>
    <property type="match status" value="1"/>
</dbReference>
<dbReference type="STRING" id="1095629.A0A0C9WI98"/>
<evidence type="ECO:0000256" key="2">
    <source>
        <dbReference type="ARBA" id="ARBA00023242"/>
    </source>
</evidence>
<dbReference type="Gene3D" id="1.10.20.10">
    <property type="entry name" value="Histone, subunit A"/>
    <property type="match status" value="1"/>
</dbReference>
<evidence type="ECO:0000313" key="5">
    <source>
        <dbReference type="EMBL" id="KIJ92569.1"/>
    </source>
</evidence>
<dbReference type="InterPro" id="IPR003958">
    <property type="entry name" value="CBFA_NFYB_domain"/>
</dbReference>
<keyword evidence="6" id="KW-1185">Reference proteome</keyword>
<sequence length="200" mass="21951">MKNKNKQTKFPVARIKKIMQKDEEVGKVAQATPIVISKALELFLGMIVEEANKVTKDRGPKKVEAYHLKHAVETTEMLDFLKEIVESVPDPSAGGTVGLETEGAEAKKKRGKGKKGLAAAGGEAGEGSTAPKRKRKPKKGKDEEVKEEEGKERDENGDMEMGGKEGSMYYRPKSLVGGDEEEDKPFIPKPVLYTPNFFSS</sequence>
<comment type="subcellular location">
    <subcellularLocation>
        <location evidence="1">Nucleus</location>
    </subcellularLocation>
</comment>
<proteinExistence type="predicted"/>
<dbReference type="PANTHER" id="PTHR10252:SF5">
    <property type="entry name" value="DR1-ASSOCIATED COREPRESSOR"/>
    <property type="match status" value="1"/>
</dbReference>
<dbReference type="HOGENOM" id="CLU_045277_3_0_1"/>
<dbReference type="PANTHER" id="PTHR10252">
    <property type="entry name" value="HISTONE-LIKE TRANSCRIPTION FACTOR CCAAT-RELATED"/>
    <property type="match status" value="1"/>
</dbReference>
<reference evidence="5 6" key="1">
    <citation type="submission" date="2014-04" db="EMBL/GenBank/DDBJ databases">
        <authorList>
            <consortium name="DOE Joint Genome Institute"/>
            <person name="Kuo A."/>
            <person name="Kohler A."/>
            <person name="Nagy L.G."/>
            <person name="Floudas D."/>
            <person name="Copeland A."/>
            <person name="Barry K.W."/>
            <person name="Cichocki N."/>
            <person name="Veneault-Fourrey C."/>
            <person name="LaButti K."/>
            <person name="Lindquist E.A."/>
            <person name="Lipzen A."/>
            <person name="Lundell T."/>
            <person name="Morin E."/>
            <person name="Murat C."/>
            <person name="Sun H."/>
            <person name="Tunlid A."/>
            <person name="Henrissat B."/>
            <person name="Grigoriev I.V."/>
            <person name="Hibbett D.S."/>
            <person name="Martin F."/>
            <person name="Nordberg H.P."/>
            <person name="Cantor M.N."/>
            <person name="Hua S.X."/>
        </authorList>
    </citation>
    <scope>NUCLEOTIDE SEQUENCE [LARGE SCALE GENOMIC DNA]</scope>
    <source>
        <strain evidence="5 6">LaAM-08-1</strain>
    </source>
</reference>
<feature type="compositionally biased region" description="Basic and acidic residues" evidence="3">
    <location>
        <begin position="140"/>
        <end position="156"/>
    </location>
</feature>
<protein>
    <submittedName>
        <fullName evidence="5">Unplaced genomic scaffold K443scaffold_366, whole genome shotgun sequence</fullName>
    </submittedName>
</protein>
<gene>
    <name evidence="5" type="ORF">K443DRAFT_113377</name>
</gene>
<dbReference type="Proteomes" id="UP000054477">
    <property type="component" value="Unassembled WGS sequence"/>
</dbReference>
<organism evidence="5 6">
    <name type="scientific">Laccaria amethystina LaAM-08-1</name>
    <dbReference type="NCBI Taxonomy" id="1095629"/>
    <lineage>
        <taxon>Eukaryota</taxon>
        <taxon>Fungi</taxon>
        <taxon>Dikarya</taxon>
        <taxon>Basidiomycota</taxon>
        <taxon>Agaricomycotina</taxon>
        <taxon>Agaricomycetes</taxon>
        <taxon>Agaricomycetidae</taxon>
        <taxon>Agaricales</taxon>
        <taxon>Agaricineae</taxon>
        <taxon>Hydnangiaceae</taxon>
        <taxon>Laccaria</taxon>
    </lineage>
</organism>
<feature type="domain" description="Transcription factor CBF/NF-Y/archaeal histone" evidence="4">
    <location>
        <begin position="9"/>
        <end position="72"/>
    </location>
</feature>
<dbReference type="Pfam" id="PF00808">
    <property type="entry name" value="CBFD_NFYB_HMF"/>
    <property type="match status" value="1"/>
</dbReference>
<evidence type="ECO:0000256" key="3">
    <source>
        <dbReference type="SAM" id="MobiDB-lite"/>
    </source>
</evidence>
<dbReference type="GO" id="GO:0016251">
    <property type="term" value="F:RNA polymerase II general transcription initiation factor activity"/>
    <property type="evidence" value="ECO:0007669"/>
    <property type="project" value="TreeGrafter"/>
</dbReference>
<dbReference type="AlphaFoldDB" id="A0A0C9WI98"/>
<evidence type="ECO:0000256" key="1">
    <source>
        <dbReference type="ARBA" id="ARBA00004123"/>
    </source>
</evidence>
<feature type="region of interest" description="Disordered" evidence="3">
    <location>
        <begin position="89"/>
        <end position="200"/>
    </location>
</feature>
<dbReference type="SUPFAM" id="SSF47113">
    <property type="entry name" value="Histone-fold"/>
    <property type="match status" value="1"/>
</dbReference>
<dbReference type="GO" id="GO:0017054">
    <property type="term" value="C:negative cofactor 2 complex"/>
    <property type="evidence" value="ECO:0007669"/>
    <property type="project" value="TreeGrafter"/>
</dbReference>
<keyword evidence="2" id="KW-0539">Nucleus</keyword>
<reference evidence="6" key="2">
    <citation type="submission" date="2015-01" db="EMBL/GenBank/DDBJ databases">
        <title>Evolutionary Origins and Diversification of the Mycorrhizal Mutualists.</title>
        <authorList>
            <consortium name="DOE Joint Genome Institute"/>
            <consortium name="Mycorrhizal Genomics Consortium"/>
            <person name="Kohler A."/>
            <person name="Kuo A."/>
            <person name="Nagy L.G."/>
            <person name="Floudas D."/>
            <person name="Copeland A."/>
            <person name="Barry K.W."/>
            <person name="Cichocki N."/>
            <person name="Veneault-Fourrey C."/>
            <person name="LaButti K."/>
            <person name="Lindquist E.A."/>
            <person name="Lipzen A."/>
            <person name="Lundell T."/>
            <person name="Morin E."/>
            <person name="Murat C."/>
            <person name="Riley R."/>
            <person name="Ohm R."/>
            <person name="Sun H."/>
            <person name="Tunlid A."/>
            <person name="Henrissat B."/>
            <person name="Grigoriev I.V."/>
            <person name="Hibbett D.S."/>
            <person name="Martin F."/>
        </authorList>
    </citation>
    <scope>NUCLEOTIDE SEQUENCE [LARGE SCALE GENOMIC DNA]</scope>
    <source>
        <strain evidence="6">LaAM-08-1</strain>
    </source>
</reference>
<dbReference type="EMBL" id="KN838901">
    <property type="protein sequence ID" value="KIJ92569.1"/>
    <property type="molecule type" value="Genomic_DNA"/>
</dbReference>
<name>A0A0C9WI98_9AGAR</name>
<dbReference type="InterPro" id="IPR009072">
    <property type="entry name" value="Histone-fold"/>
</dbReference>
<dbReference type="GO" id="GO:0046982">
    <property type="term" value="F:protein heterodimerization activity"/>
    <property type="evidence" value="ECO:0007669"/>
    <property type="project" value="InterPro"/>
</dbReference>
<dbReference type="GO" id="GO:0001046">
    <property type="term" value="F:core promoter sequence-specific DNA binding"/>
    <property type="evidence" value="ECO:0007669"/>
    <property type="project" value="TreeGrafter"/>
</dbReference>
<accession>A0A0C9WI98</accession>
<dbReference type="OrthoDB" id="653904at2759"/>